<evidence type="ECO:0000313" key="7">
    <source>
        <dbReference type="Proteomes" id="UP000182654"/>
    </source>
</evidence>
<evidence type="ECO:0000256" key="1">
    <source>
        <dbReference type="ARBA" id="ARBA00022574"/>
    </source>
</evidence>
<proteinExistence type="predicted"/>
<dbReference type="EMBL" id="MDGK01000015">
    <property type="protein sequence ID" value="OIN11269.1"/>
    <property type="molecule type" value="Genomic_DNA"/>
</dbReference>
<evidence type="ECO:0000256" key="3">
    <source>
        <dbReference type="PROSITE-ProRule" id="PRU00221"/>
    </source>
</evidence>
<dbReference type="PANTHER" id="PTHR19848">
    <property type="entry name" value="WD40 REPEAT PROTEIN"/>
    <property type="match status" value="1"/>
</dbReference>
<dbReference type="Proteomes" id="UP000182654">
    <property type="component" value="Chromosome I"/>
</dbReference>
<name>A0A1H0V2Y6_9PSED</name>
<dbReference type="InterPro" id="IPR020472">
    <property type="entry name" value="WD40_PAC1"/>
</dbReference>
<gene>
    <name evidence="4" type="ORF">BFN10_04055</name>
    <name evidence="5" type="ORF">SAMN04490184_4576</name>
</gene>
<dbReference type="PROSITE" id="PS50082">
    <property type="entry name" value="WD_REPEATS_2"/>
    <property type="match status" value="5"/>
</dbReference>
<dbReference type="InterPro" id="IPR001680">
    <property type="entry name" value="WD40_rpt"/>
</dbReference>
<dbReference type="CDD" id="cd00200">
    <property type="entry name" value="WD40"/>
    <property type="match status" value="1"/>
</dbReference>
<keyword evidence="7" id="KW-1185">Reference proteome</keyword>
<evidence type="ECO:0000256" key="2">
    <source>
        <dbReference type="ARBA" id="ARBA00022737"/>
    </source>
</evidence>
<protein>
    <submittedName>
        <fullName evidence="5">WD40 repeat</fullName>
    </submittedName>
</protein>
<organism evidence="4 6">
    <name type="scientific">Pseudomonas extremorientalis</name>
    <dbReference type="NCBI Taxonomy" id="169669"/>
    <lineage>
        <taxon>Bacteria</taxon>
        <taxon>Pseudomonadati</taxon>
        <taxon>Pseudomonadota</taxon>
        <taxon>Gammaproteobacteria</taxon>
        <taxon>Pseudomonadales</taxon>
        <taxon>Pseudomonadaceae</taxon>
        <taxon>Pseudomonas</taxon>
    </lineage>
</organism>
<dbReference type="PANTHER" id="PTHR19848:SF8">
    <property type="entry name" value="F-BOX AND WD REPEAT DOMAIN CONTAINING 7"/>
    <property type="match status" value="1"/>
</dbReference>
<feature type="repeat" description="WD" evidence="3">
    <location>
        <begin position="82"/>
        <end position="116"/>
    </location>
</feature>
<dbReference type="Gene3D" id="2.130.10.10">
    <property type="entry name" value="YVTN repeat-like/Quinoprotein amine dehydrogenase"/>
    <property type="match status" value="3"/>
</dbReference>
<dbReference type="PROSITE" id="PS50294">
    <property type="entry name" value="WD_REPEATS_REGION"/>
    <property type="match status" value="2"/>
</dbReference>
<evidence type="ECO:0000313" key="4">
    <source>
        <dbReference type="EMBL" id="OIN11269.1"/>
    </source>
</evidence>
<evidence type="ECO:0000313" key="6">
    <source>
        <dbReference type="Proteomes" id="UP000181686"/>
    </source>
</evidence>
<evidence type="ECO:0000313" key="5">
    <source>
        <dbReference type="EMBL" id="SDP72800.1"/>
    </source>
</evidence>
<dbReference type="SMART" id="SM00320">
    <property type="entry name" value="WD40"/>
    <property type="match status" value="6"/>
</dbReference>
<dbReference type="Proteomes" id="UP000181686">
    <property type="component" value="Unassembled WGS sequence"/>
</dbReference>
<dbReference type="PRINTS" id="PR00320">
    <property type="entry name" value="GPROTEINBRPT"/>
</dbReference>
<dbReference type="SUPFAM" id="SSF50978">
    <property type="entry name" value="WD40 repeat-like"/>
    <property type="match status" value="3"/>
</dbReference>
<feature type="repeat" description="WD" evidence="3">
    <location>
        <begin position="123"/>
        <end position="164"/>
    </location>
</feature>
<feature type="repeat" description="WD" evidence="3">
    <location>
        <begin position="1"/>
        <end position="40"/>
    </location>
</feature>
<dbReference type="InterPro" id="IPR015943">
    <property type="entry name" value="WD40/YVTN_repeat-like_dom_sf"/>
</dbReference>
<dbReference type="PROSITE" id="PS00678">
    <property type="entry name" value="WD_REPEATS_1"/>
    <property type="match status" value="3"/>
</dbReference>
<dbReference type="InterPro" id="IPR036322">
    <property type="entry name" value="WD40_repeat_dom_sf"/>
</dbReference>
<dbReference type="Pfam" id="PF00400">
    <property type="entry name" value="WD40"/>
    <property type="match status" value="6"/>
</dbReference>
<dbReference type="AlphaFoldDB" id="A0A1H0V2Y6"/>
<dbReference type="EMBL" id="LT629708">
    <property type="protein sequence ID" value="SDP72800.1"/>
    <property type="molecule type" value="Genomic_DNA"/>
</dbReference>
<dbReference type="RefSeq" id="WP_071488578.1">
    <property type="nucleotide sequence ID" value="NZ_CP089519.1"/>
</dbReference>
<feature type="repeat" description="WD" evidence="3">
    <location>
        <begin position="203"/>
        <end position="244"/>
    </location>
</feature>
<feature type="repeat" description="WD" evidence="3">
    <location>
        <begin position="40"/>
        <end position="81"/>
    </location>
</feature>
<accession>A0A1H0V2Y6</accession>
<dbReference type="InterPro" id="IPR019775">
    <property type="entry name" value="WD40_repeat_CS"/>
</dbReference>
<keyword evidence="2" id="KW-0677">Repeat</keyword>
<reference evidence="5 7" key="2">
    <citation type="submission" date="2016-10" db="EMBL/GenBank/DDBJ databases">
        <authorList>
            <person name="Varghese N."/>
            <person name="Submissions S."/>
        </authorList>
    </citation>
    <scope>NUCLEOTIDE SEQUENCE [LARGE SCALE GENOMIC DNA]</scope>
    <source>
        <strain evidence="5 7">BS2774</strain>
    </source>
</reference>
<keyword evidence="1 3" id="KW-0853">WD repeat</keyword>
<reference evidence="4 6" key="1">
    <citation type="submission" date="2016-08" db="EMBL/GenBank/DDBJ databases">
        <title>Draft genome sequence of the type strain of Pseudomonas extremorientalis LMG 19695T isolated from drinking water reservoir.</title>
        <authorList>
            <person name="Tambong J.T."/>
        </authorList>
    </citation>
    <scope>NUCLEOTIDE SEQUENCE [LARGE SCALE GENOMIC DNA]</scope>
    <source>
        <strain evidence="4 6">LMG 19695</strain>
    </source>
</reference>
<sequence length="567" mass="61448">MRHFGPISGIATFNDTYVATAGYDNQVILWDAKTKTPIQRVLHDHLANQCAFNASGTLLVSASSDYTARVWEIPSLRLKSVLVGHDDDIEMAAFSPDGQTIATCSRDHSIRLFDLSGRTLRILSGHDADVISVCWAADGKTLVSSSDDGSIRRWDAASGEQLDLIDLGGVETDTVALSREGIIFAGDDEGKISVISSSGTYLQAAHAAGIKRIVWNDAQRLLVSLSYDRCVMLWELTPDNQLVKTAQTSLPSIIWPRSCALLGNHRIAFVTFGSTYATWDFTTQEWDVGGIEPAISLNAVTVVGDDIYSIGDAGILQINGQPSTKAGSLCNFLLPFGDSVLTGGQMGTVFDAKTGDVIYQHRSPLNCGTTFEKDGQLHAAIGTYTGEALIFNLENQQPRFLREVRMHENAIKGIAADEQYLFSVCATAAAAFFRISDFELETYLDKAHDRISNGCTQIQGGFASIGRDLKLRLWQAGNSEVYDTPHSHSIKCIAISKDRQMIATGSYGGTVAVFDLAKRKWAKVEKITASGISCLTHDAEGSGFLASAYDGRIYPITAHAVAGQRRP</sequence>